<reference evidence="3" key="1">
    <citation type="journal article" date="2009" name="Nature">
        <title>Genome sequence and analysis of the Irish potato famine pathogen Phytophthora infestans.</title>
        <authorList>
            <consortium name="The Broad Institute Genome Sequencing Platform"/>
            <person name="Haas B.J."/>
            <person name="Kamoun S."/>
            <person name="Zody M.C."/>
            <person name="Jiang R.H."/>
            <person name="Handsaker R.E."/>
            <person name="Cano L.M."/>
            <person name="Grabherr M."/>
            <person name="Kodira C.D."/>
            <person name="Raffaele S."/>
            <person name="Torto-Alalibo T."/>
            <person name="Bozkurt T.O."/>
            <person name="Ah-Fong A.M."/>
            <person name="Alvarado L."/>
            <person name="Anderson V.L."/>
            <person name="Armstrong M.R."/>
            <person name="Avrova A."/>
            <person name="Baxter L."/>
            <person name="Beynon J."/>
            <person name="Boevink P.C."/>
            <person name="Bollmann S.R."/>
            <person name="Bos J.I."/>
            <person name="Bulone V."/>
            <person name="Cai G."/>
            <person name="Cakir C."/>
            <person name="Carrington J.C."/>
            <person name="Chawner M."/>
            <person name="Conti L."/>
            <person name="Costanzo S."/>
            <person name="Ewan R."/>
            <person name="Fahlgren N."/>
            <person name="Fischbach M.A."/>
            <person name="Fugelstad J."/>
            <person name="Gilroy E.M."/>
            <person name="Gnerre S."/>
            <person name="Green P.J."/>
            <person name="Grenville-Briggs L.J."/>
            <person name="Griffith J."/>
            <person name="Grunwald N.J."/>
            <person name="Horn K."/>
            <person name="Horner N.R."/>
            <person name="Hu C.H."/>
            <person name="Huitema E."/>
            <person name="Jeong D.H."/>
            <person name="Jones A.M."/>
            <person name="Jones J.D."/>
            <person name="Jones R.W."/>
            <person name="Karlsson E.K."/>
            <person name="Kunjeti S.G."/>
            <person name="Lamour K."/>
            <person name="Liu Z."/>
            <person name="Ma L."/>
            <person name="Maclean D."/>
            <person name="Chibucos M.C."/>
            <person name="McDonald H."/>
            <person name="McWalters J."/>
            <person name="Meijer H.J."/>
            <person name="Morgan W."/>
            <person name="Morris P.F."/>
            <person name="Munro C.A."/>
            <person name="O'Neill K."/>
            <person name="Ospina-Giraldo M."/>
            <person name="Pinzon A."/>
            <person name="Pritchard L."/>
            <person name="Ramsahoye B."/>
            <person name="Ren Q."/>
            <person name="Restrepo S."/>
            <person name="Roy S."/>
            <person name="Sadanandom A."/>
            <person name="Savidor A."/>
            <person name="Schornack S."/>
            <person name="Schwartz D.C."/>
            <person name="Schumann U.D."/>
            <person name="Schwessinger B."/>
            <person name="Seyer L."/>
            <person name="Sharpe T."/>
            <person name="Silvar C."/>
            <person name="Song J."/>
            <person name="Studholme D.J."/>
            <person name="Sykes S."/>
            <person name="Thines M."/>
            <person name="van de Vondervoort P.J."/>
            <person name="Phuntumart V."/>
            <person name="Wawra S."/>
            <person name="Weide R."/>
            <person name="Win J."/>
            <person name="Young C."/>
            <person name="Zhou S."/>
            <person name="Fry W."/>
            <person name="Meyers B.C."/>
            <person name="van West P."/>
            <person name="Ristaino J."/>
            <person name="Govers F."/>
            <person name="Birch P.R."/>
            <person name="Whisson S.C."/>
            <person name="Judelson H.S."/>
            <person name="Nusbaum C."/>
        </authorList>
    </citation>
    <scope>NUCLEOTIDE SEQUENCE [LARGE SCALE GENOMIC DNA]</scope>
    <source>
        <strain evidence="3">T30-4</strain>
    </source>
</reference>
<name>D0N3H3_PHYIT</name>
<dbReference type="VEuPathDB" id="FungiDB:PITG_05706"/>
<dbReference type="AlphaFoldDB" id="D0N3H3"/>
<organism evidence="2 3">
    <name type="scientific">Phytophthora infestans (strain T30-4)</name>
    <name type="common">Potato late blight agent</name>
    <dbReference type="NCBI Taxonomy" id="403677"/>
    <lineage>
        <taxon>Eukaryota</taxon>
        <taxon>Sar</taxon>
        <taxon>Stramenopiles</taxon>
        <taxon>Oomycota</taxon>
        <taxon>Peronosporomycetes</taxon>
        <taxon>Peronosporales</taxon>
        <taxon>Peronosporaceae</taxon>
        <taxon>Phytophthora</taxon>
    </lineage>
</organism>
<dbReference type="OrthoDB" id="10510569at2759"/>
<dbReference type="eggNOG" id="ENOG502SVQA">
    <property type="taxonomic scope" value="Eukaryota"/>
</dbReference>
<proteinExistence type="predicted"/>
<evidence type="ECO:0000256" key="1">
    <source>
        <dbReference type="SAM" id="MobiDB-lite"/>
    </source>
</evidence>
<dbReference type="KEGG" id="pif:PITG_05706"/>
<dbReference type="EMBL" id="DS028124">
    <property type="protein sequence ID" value="EEY69465.1"/>
    <property type="molecule type" value="Genomic_DNA"/>
</dbReference>
<protein>
    <submittedName>
        <fullName evidence="2">Uncharacterized protein</fullName>
    </submittedName>
</protein>
<accession>D0N3H3</accession>
<evidence type="ECO:0000313" key="3">
    <source>
        <dbReference type="Proteomes" id="UP000006643"/>
    </source>
</evidence>
<keyword evidence="3" id="KW-1185">Reference proteome</keyword>
<sequence>MPCVPNAVVPSRSERVGTNGERLSGFMALKPAMMIKATTTILTIVTVFTKALPNRTPINSTTILRNWMRPPLRLADCRLSQWKLLSGYSTSSHSSTLSPQLRATPAPDTAYSRVNSHAATTAGSSPITAPCTQAH</sequence>
<feature type="compositionally biased region" description="Low complexity" evidence="1">
    <location>
        <begin position="89"/>
        <end position="98"/>
    </location>
</feature>
<dbReference type="InParanoid" id="D0N3H3"/>
<gene>
    <name evidence="2" type="ORF">PITG_05706</name>
</gene>
<dbReference type="GeneID" id="9475498"/>
<feature type="region of interest" description="Disordered" evidence="1">
    <location>
        <begin position="89"/>
        <end position="135"/>
    </location>
</feature>
<dbReference type="RefSeq" id="XP_002999319.1">
    <property type="nucleotide sequence ID" value="XM_002999273.1"/>
</dbReference>
<dbReference type="HOGENOM" id="CLU_2019860_0_0_1"/>
<evidence type="ECO:0000313" key="2">
    <source>
        <dbReference type="EMBL" id="EEY69465.1"/>
    </source>
</evidence>
<dbReference type="Proteomes" id="UP000006643">
    <property type="component" value="Unassembled WGS sequence"/>
</dbReference>
<feature type="compositionally biased region" description="Polar residues" evidence="1">
    <location>
        <begin position="112"/>
        <end position="135"/>
    </location>
</feature>